<dbReference type="PANTHER" id="PTHR10963">
    <property type="entry name" value="GLYCOSYL HYDROLASE-RELATED"/>
    <property type="match status" value="1"/>
</dbReference>
<dbReference type="InterPro" id="IPR013320">
    <property type="entry name" value="ConA-like_dom_sf"/>
</dbReference>
<dbReference type="Pfam" id="PF00722">
    <property type="entry name" value="Glyco_hydro_16"/>
    <property type="match status" value="1"/>
</dbReference>
<dbReference type="CDD" id="cd08023">
    <property type="entry name" value="GH16_laminarinase_like"/>
    <property type="match status" value="1"/>
</dbReference>
<dbReference type="PANTHER" id="PTHR10963:SF55">
    <property type="entry name" value="GLYCOSIDE HYDROLASE FAMILY 16 PROTEIN"/>
    <property type="match status" value="1"/>
</dbReference>
<keyword evidence="3" id="KW-0378">Hydrolase</keyword>
<dbReference type="STRING" id="468056.SAMN05443549_101825"/>
<organism evidence="3 4">
    <name type="scientific">Flavobacterium fluvii</name>
    <dbReference type="NCBI Taxonomy" id="468056"/>
    <lineage>
        <taxon>Bacteria</taxon>
        <taxon>Pseudomonadati</taxon>
        <taxon>Bacteroidota</taxon>
        <taxon>Flavobacteriia</taxon>
        <taxon>Flavobacteriales</taxon>
        <taxon>Flavobacteriaceae</taxon>
        <taxon>Flavobacterium</taxon>
    </lineage>
</organism>
<evidence type="ECO:0000313" key="4">
    <source>
        <dbReference type="Proteomes" id="UP000184516"/>
    </source>
</evidence>
<dbReference type="OrthoDB" id="9809583at2"/>
<evidence type="ECO:0000259" key="2">
    <source>
        <dbReference type="PROSITE" id="PS51762"/>
    </source>
</evidence>
<dbReference type="EMBL" id="FQWB01000001">
    <property type="protein sequence ID" value="SHF91895.1"/>
    <property type="molecule type" value="Genomic_DNA"/>
</dbReference>
<dbReference type="SUPFAM" id="SSF49899">
    <property type="entry name" value="Concanavalin A-like lectins/glucanases"/>
    <property type="match status" value="1"/>
</dbReference>
<evidence type="ECO:0000256" key="1">
    <source>
        <dbReference type="ARBA" id="ARBA00006865"/>
    </source>
</evidence>
<dbReference type="InterPro" id="IPR000757">
    <property type="entry name" value="Beta-glucanase-like"/>
</dbReference>
<dbReference type="GO" id="GO:0004553">
    <property type="term" value="F:hydrolase activity, hydrolyzing O-glycosyl compounds"/>
    <property type="evidence" value="ECO:0007669"/>
    <property type="project" value="InterPro"/>
</dbReference>
<dbReference type="AlphaFoldDB" id="A0A1M5FK76"/>
<feature type="domain" description="GH16" evidence="2">
    <location>
        <begin position="40"/>
        <end position="285"/>
    </location>
</feature>
<comment type="similarity">
    <text evidence="1">Belongs to the glycosyl hydrolase 16 family.</text>
</comment>
<dbReference type="Gene3D" id="2.60.120.200">
    <property type="match status" value="1"/>
</dbReference>
<keyword evidence="4" id="KW-1185">Reference proteome</keyword>
<dbReference type="RefSeq" id="WP_073368098.1">
    <property type="nucleotide sequence ID" value="NZ_FQWB01000001.1"/>
</dbReference>
<gene>
    <name evidence="3" type="ORF">SAMN05443549_101825</name>
</gene>
<protein>
    <submittedName>
        <fullName evidence="3">Glycosyl hydrolases family 16</fullName>
    </submittedName>
</protein>
<accession>A0A1M5FK76</accession>
<dbReference type="PROSITE" id="PS51762">
    <property type="entry name" value="GH16_2"/>
    <property type="match status" value="1"/>
</dbReference>
<reference evidence="4" key="1">
    <citation type="submission" date="2016-11" db="EMBL/GenBank/DDBJ databases">
        <authorList>
            <person name="Varghese N."/>
            <person name="Submissions S."/>
        </authorList>
    </citation>
    <scope>NUCLEOTIDE SEQUENCE [LARGE SCALE GENOMIC DNA]</scope>
    <source>
        <strain evidence="4">DSM 19978</strain>
    </source>
</reference>
<name>A0A1M5FK76_9FLAO</name>
<evidence type="ECO:0000313" key="3">
    <source>
        <dbReference type="EMBL" id="SHF91895.1"/>
    </source>
</evidence>
<proteinExistence type="inferred from homology"/>
<sequence>MKLFTFKFLVFGIVLILISGFVENEEKPPKYKGYRLVWNDEFNVDGTPSEKNWNYEEGFVRNNENQWYQKENAYCQTGFLVIEAKKESRINPGFVSYDHKSWRKNRDSIKVTSSCLITRGKHSWQYGRFEMRAKIPIGKGMWPAFWTLGVKGNWPANGEIDIMEYYTGKILANAAWKSNTGTTAWDSKTVPLTDFKEDSWADEFHVWRMDWDEHSIKLYVDNQLLNETDLKETINDPGQSIIPFQQPHYLLVNLAVGGMNGGEYTTASLPSKYIIDYIRVYQKKK</sequence>
<dbReference type="Proteomes" id="UP000184516">
    <property type="component" value="Unassembled WGS sequence"/>
</dbReference>
<dbReference type="InterPro" id="IPR050546">
    <property type="entry name" value="Glycosyl_Hydrlase_16"/>
</dbReference>
<dbReference type="GO" id="GO:0005975">
    <property type="term" value="P:carbohydrate metabolic process"/>
    <property type="evidence" value="ECO:0007669"/>
    <property type="project" value="InterPro"/>
</dbReference>